<dbReference type="AlphaFoldDB" id="A0A8B8DW37"/>
<dbReference type="Gene3D" id="2.70.130.10">
    <property type="entry name" value="Mannose-6-phosphate receptor binding domain"/>
    <property type="match status" value="2"/>
</dbReference>
<dbReference type="SUPFAM" id="SSF50911">
    <property type="entry name" value="Mannose 6-phosphate receptor domain"/>
    <property type="match status" value="2"/>
</dbReference>
<dbReference type="InterPro" id="IPR009011">
    <property type="entry name" value="Man6P_isomerase_rcpt-bd_dom_sf"/>
</dbReference>
<dbReference type="FunFam" id="2.70.130.10:FF:000001">
    <property type="entry name" value="Endoplasmic reticulum lectin 1"/>
    <property type="match status" value="1"/>
</dbReference>
<evidence type="ECO:0000256" key="3">
    <source>
        <dbReference type="ARBA" id="ARBA00022824"/>
    </source>
</evidence>
<evidence type="ECO:0000259" key="9">
    <source>
        <dbReference type="PROSITE" id="PS51914"/>
    </source>
</evidence>
<name>A0A8B8DW37_CRAVI</name>
<keyword evidence="4" id="KW-1015">Disulfide bond</keyword>
<accession>A0A8B8DW37</accession>
<dbReference type="KEGG" id="cvn:111129888"/>
<feature type="domain" description="MRH" evidence="9">
    <location>
        <begin position="96"/>
        <end position="233"/>
    </location>
</feature>
<proteinExistence type="predicted"/>
<evidence type="ECO:0000256" key="1">
    <source>
        <dbReference type="ARBA" id="ARBA00004240"/>
    </source>
</evidence>
<evidence type="ECO:0000256" key="2">
    <source>
        <dbReference type="ARBA" id="ARBA00022729"/>
    </source>
</evidence>
<dbReference type="PROSITE" id="PS51914">
    <property type="entry name" value="MRH"/>
    <property type="match status" value="2"/>
</dbReference>
<feature type="compositionally biased region" description="Acidic residues" evidence="8">
    <location>
        <begin position="283"/>
        <end position="296"/>
    </location>
</feature>
<sequence length="472" mass="54915">MEYLLVYHICYSVWGVLLAHAFNPFMDHDLHSIDWVGSNELEKIVPGDNIMVMKTKANEKYTCVLPDNPDAKEEEMRRNYEGPSPDALISTLFQQNSCSYRIESYWTYELCHGKHLRQYHEDKELSTKKPKVQEYFLGYFGHYRPIKGQDFRKDLEEKLKPQEIKSKRIDDIELPYYEVNMTEGTECDLNKKPRQVRILYICQPDGRGEIYEMKETSTCEYEVLVLTSVLCANPKFKPKNPPVSKIACHAMDGSPARPRDLESEFQIDPNAKSYTQKVNLHVEEEEEEEEEVEEEEKTQQNQPPKKEPPPPKPVDTTLSSTTDNQVLRDFLSGDHCLQGGSGWWKHEFCFGKYARQFHDDPEGRTVIYLGQWNEKKHLEWVSKNPSKMPKEKGKRKSLSLLYTDGDECEVTSKRRLAEVRLKCVENNIAPHSVSIYLIEPKTCEYIMGIESPLFCSILDRADEYGIIKDTKV</sequence>
<feature type="domain" description="MRH" evidence="9">
    <location>
        <begin position="334"/>
        <end position="457"/>
    </location>
</feature>
<evidence type="ECO:0000256" key="8">
    <source>
        <dbReference type="SAM" id="MobiDB-lite"/>
    </source>
</evidence>
<dbReference type="GO" id="GO:0030968">
    <property type="term" value="P:endoplasmic reticulum unfolded protein response"/>
    <property type="evidence" value="ECO:0007669"/>
    <property type="project" value="InterPro"/>
</dbReference>
<dbReference type="OrthoDB" id="239053at2759"/>
<evidence type="ECO:0000256" key="4">
    <source>
        <dbReference type="ARBA" id="ARBA00023157"/>
    </source>
</evidence>
<evidence type="ECO:0000256" key="6">
    <source>
        <dbReference type="ARBA" id="ARBA00041108"/>
    </source>
</evidence>
<dbReference type="Proteomes" id="UP000694844">
    <property type="component" value="Chromosome 4"/>
</dbReference>
<comment type="function">
    <text evidence="5">Probable lectin that binds selectively to improperly folded lumenal proteins. May function in endoplasmic reticulum quality control and endoplasmic reticulum-associated degradation (ERAD) of both non-glycosylated proteins and glycoproteins.</text>
</comment>
<dbReference type="PANTHER" id="PTHR15414">
    <property type="entry name" value="OS-9-RELATED"/>
    <property type="match status" value="1"/>
</dbReference>
<dbReference type="Pfam" id="PF07915">
    <property type="entry name" value="PRKCSH"/>
    <property type="match status" value="2"/>
</dbReference>
<dbReference type="InterPro" id="IPR012913">
    <property type="entry name" value="OS9-like_dom"/>
</dbReference>
<comment type="subcellular location">
    <subcellularLocation>
        <location evidence="1">Endoplasmic reticulum</location>
    </subcellularLocation>
</comment>
<evidence type="ECO:0000256" key="7">
    <source>
        <dbReference type="ARBA" id="ARBA00041661"/>
    </source>
</evidence>
<keyword evidence="10" id="KW-1185">Reference proteome</keyword>
<evidence type="ECO:0000313" key="10">
    <source>
        <dbReference type="Proteomes" id="UP000694844"/>
    </source>
</evidence>
<dbReference type="InterPro" id="IPR044865">
    <property type="entry name" value="MRH_dom"/>
</dbReference>
<dbReference type="GO" id="GO:0005788">
    <property type="term" value="C:endoplasmic reticulum lumen"/>
    <property type="evidence" value="ECO:0007669"/>
    <property type="project" value="TreeGrafter"/>
</dbReference>
<keyword evidence="3" id="KW-0256">Endoplasmic reticulum</keyword>
<feature type="region of interest" description="Disordered" evidence="8">
    <location>
        <begin position="266"/>
        <end position="319"/>
    </location>
</feature>
<gene>
    <name evidence="11" type="primary">LOC111129888</name>
</gene>
<dbReference type="GO" id="GO:0030970">
    <property type="term" value="P:retrograde protein transport, ER to cytosol"/>
    <property type="evidence" value="ECO:0007669"/>
    <property type="project" value="TreeGrafter"/>
</dbReference>
<dbReference type="RefSeq" id="XP_022332110.1">
    <property type="nucleotide sequence ID" value="XM_022476402.1"/>
</dbReference>
<dbReference type="GeneID" id="111129888"/>
<reference evidence="11" key="1">
    <citation type="submission" date="2025-08" db="UniProtKB">
        <authorList>
            <consortium name="RefSeq"/>
        </authorList>
    </citation>
    <scope>IDENTIFICATION</scope>
    <source>
        <tissue evidence="11">Whole sample</tissue>
    </source>
</reference>
<evidence type="ECO:0000256" key="5">
    <source>
        <dbReference type="ARBA" id="ARBA00037585"/>
    </source>
</evidence>
<protein>
    <recommendedName>
        <fullName evidence="6">Endoplasmic reticulum lectin 1</fullName>
    </recommendedName>
    <alternativeName>
        <fullName evidence="7">ER lectin</fullName>
    </alternativeName>
</protein>
<dbReference type="PANTHER" id="PTHR15414:SF0">
    <property type="entry name" value="ENDOPLASMIC RETICULUM LECTIN 1"/>
    <property type="match status" value="1"/>
</dbReference>
<keyword evidence="2" id="KW-0732">Signal</keyword>
<organism evidence="10 11">
    <name type="scientific">Crassostrea virginica</name>
    <name type="common">Eastern oyster</name>
    <dbReference type="NCBI Taxonomy" id="6565"/>
    <lineage>
        <taxon>Eukaryota</taxon>
        <taxon>Metazoa</taxon>
        <taxon>Spiralia</taxon>
        <taxon>Lophotrochozoa</taxon>
        <taxon>Mollusca</taxon>
        <taxon>Bivalvia</taxon>
        <taxon>Autobranchia</taxon>
        <taxon>Pteriomorphia</taxon>
        <taxon>Ostreida</taxon>
        <taxon>Ostreoidea</taxon>
        <taxon>Ostreidae</taxon>
        <taxon>Crassostrea</taxon>
    </lineage>
</organism>
<evidence type="ECO:0000313" key="11">
    <source>
        <dbReference type="RefSeq" id="XP_022332110.1"/>
    </source>
</evidence>
<dbReference type="InterPro" id="IPR045149">
    <property type="entry name" value="OS-9-like"/>
</dbReference>